<sequence>MHMLCEGSRLRPRTRSQGISTATQQLENSNSTAGADQLKDSSDHKVNEHMGATHPSPNIRLKDPSKEMIVRYCHSPSSTVAYRSYPLVPRRRITVHTNLNNKQKAYTAKHIIHVQSTAVTKLNIRTLTSELYLAHAVCHNESLSNADPPPAKPIQATAQGLQLITTAAGSYDSTSANSTFISPRKALTNLNAEYLLTLTS</sequence>
<gene>
    <name evidence="2" type="ORF">F511_19993</name>
</gene>
<feature type="region of interest" description="Disordered" evidence="1">
    <location>
        <begin position="1"/>
        <end position="61"/>
    </location>
</feature>
<proteinExistence type="predicted"/>
<dbReference type="Proteomes" id="UP000250235">
    <property type="component" value="Unassembled WGS sequence"/>
</dbReference>
<name>A0A2Z7A9Q6_9LAMI</name>
<reference evidence="2 3" key="1">
    <citation type="journal article" date="2015" name="Proc. Natl. Acad. Sci. U.S.A.">
        <title>The resurrection genome of Boea hygrometrica: A blueprint for survival of dehydration.</title>
        <authorList>
            <person name="Xiao L."/>
            <person name="Yang G."/>
            <person name="Zhang L."/>
            <person name="Yang X."/>
            <person name="Zhao S."/>
            <person name="Ji Z."/>
            <person name="Zhou Q."/>
            <person name="Hu M."/>
            <person name="Wang Y."/>
            <person name="Chen M."/>
            <person name="Xu Y."/>
            <person name="Jin H."/>
            <person name="Xiao X."/>
            <person name="Hu G."/>
            <person name="Bao F."/>
            <person name="Hu Y."/>
            <person name="Wan P."/>
            <person name="Li L."/>
            <person name="Deng X."/>
            <person name="Kuang T."/>
            <person name="Xiang C."/>
            <person name="Zhu J.K."/>
            <person name="Oliver M.J."/>
            <person name="He Y."/>
        </authorList>
    </citation>
    <scope>NUCLEOTIDE SEQUENCE [LARGE SCALE GENOMIC DNA]</scope>
    <source>
        <strain evidence="3">cv. XS01</strain>
    </source>
</reference>
<dbReference type="EMBL" id="KV017459">
    <property type="protein sequence ID" value="KZV18430.1"/>
    <property type="molecule type" value="Genomic_DNA"/>
</dbReference>
<organism evidence="2 3">
    <name type="scientific">Dorcoceras hygrometricum</name>
    <dbReference type="NCBI Taxonomy" id="472368"/>
    <lineage>
        <taxon>Eukaryota</taxon>
        <taxon>Viridiplantae</taxon>
        <taxon>Streptophyta</taxon>
        <taxon>Embryophyta</taxon>
        <taxon>Tracheophyta</taxon>
        <taxon>Spermatophyta</taxon>
        <taxon>Magnoliopsida</taxon>
        <taxon>eudicotyledons</taxon>
        <taxon>Gunneridae</taxon>
        <taxon>Pentapetalae</taxon>
        <taxon>asterids</taxon>
        <taxon>lamiids</taxon>
        <taxon>Lamiales</taxon>
        <taxon>Gesneriaceae</taxon>
        <taxon>Didymocarpoideae</taxon>
        <taxon>Trichosporeae</taxon>
        <taxon>Loxocarpinae</taxon>
        <taxon>Dorcoceras</taxon>
    </lineage>
</organism>
<evidence type="ECO:0000313" key="3">
    <source>
        <dbReference type="Proteomes" id="UP000250235"/>
    </source>
</evidence>
<feature type="compositionally biased region" description="Polar residues" evidence="1">
    <location>
        <begin position="15"/>
        <end position="34"/>
    </location>
</feature>
<evidence type="ECO:0000256" key="1">
    <source>
        <dbReference type="SAM" id="MobiDB-lite"/>
    </source>
</evidence>
<protein>
    <submittedName>
        <fullName evidence="2">Uncharacterized protein</fullName>
    </submittedName>
</protein>
<evidence type="ECO:0000313" key="2">
    <source>
        <dbReference type="EMBL" id="KZV18430.1"/>
    </source>
</evidence>
<keyword evidence="3" id="KW-1185">Reference proteome</keyword>
<feature type="compositionally biased region" description="Basic and acidic residues" evidence="1">
    <location>
        <begin position="37"/>
        <end position="48"/>
    </location>
</feature>
<accession>A0A2Z7A9Q6</accession>
<dbReference type="AlphaFoldDB" id="A0A2Z7A9Q6"/>